<proteinExistence type="predicted"/>
<dbReference type="PANTHER" id="PTHR43510:SF1">
    <property type="entry name" value="AMINOTRANSFERASE FUNCTION, HYPOTHETICAL (EUROFUNG)"/>
    <property type="match status" value="1"/>
</dbReference>
<dbReference type="RefSeq" id="WP_170031790.1">
    <property type="nucleotide sequence ID" value="NZ_JABDTL010000001.1"/>
</dbReference>
<dbReference type="Gene3D" id="3.90.1150.10">
    <property type="entry name" value="Aspartate Aminotransferase, domain 1"/>
    <property type="match status" value="1"/>
</dbReference>
<protein>
    <recommendedName>
        <fullName evidence="1">Aminotransferase class I/classII large domain-containing protein</fullName>
    </recommendedName>
</protein>
<dbReference type="SUPFAM" id="SSF53383">
    <property type="entry name" value="PLP-dependent transferases"/>
    <property type="match status" value="1"/>
</dbReference>
<keyword evidence="3" id="KW-1185">Reference proteome</keyword>
<evidence type="ECO:0000259" key="1">
    <source>
        <dbReference type="Pfam" id="PF00155"/>
    </source>
</evidence>
<organism evidence="2 3">
    <name type="scientific">Longimicrobium terrae</name>
    <dbReference type="NCBI Taxonomy" id="1639882"/>
    <lineage>
        <taxon>Bacteria</taxon>
        <taxon>Pseudomonadati</taxon>
        <taxon>Gemmatimonadota</taxon>
        <taxon>Longimicrobiia</taxon>
        <taxon>Longimicrobiales</taxon>
        <taxon>Longimicrobiaceae</taxon>
        <taxon>Longimicrobium</taxon>
    </lineage>
</organism>
<sequence length="362" mass="39466">MTDLPFPAGSAYLRWAKLHPPVRYNLTSSGVPYLPLRELPVTLDDLEISGTGAYGYAPLQAAIAARYRVDVSCVAAAMGASAANLLALAAIAQPGDEVLVETPTYEPLMTAAEWLGVEVRTFSRRAEDGFRIDPDAVQRGMTDRTRAIVITNLHNPSSALADDDTLRRVGTIAERAGARVIVDEVYLDALWEPAPRTSFHLGETFIATNSLTKVYGLNGLRCGWILAAPEIAERAWRLTELFNNIGVHAAERMSVVAFQNLDRIALRSRALLEANGAALNEFYAAHGRLFAAPPHTHGTVSFPRLLAGEVDPLCDLLRARYETAVVPGRFFGLTDHLRIGLGADPEVFREGLERLWFAAGSF</sequence>
<evidence type="ECO:0000313" key="2">
    <source>
        <dbReference type="EMBL" id="MBB6069052.1"/>
    </source>
</evidence>
<accession>A0A841GP00</accession>
<dbReference type="EMBL" id="JACHIA010000001">
    <property type="protein sequence ID" value="MBB6069052.1"/>
    <property type="molecule type" value="Genomic_DNA"/>
</dbReference>
<feature type="domain" description="Aminotransferase class I/classII large" evidence="1">
    <location>
        <begin position="55"/>
        <end position="355"/>
    </location>
</feature>
<reference evidence="2 3" key="1">
    <citation type="submission" date="2020-08" db="EMBL/GenBank/DDBJ databases">
        <title>Genomic Encyclopedia of Type Strains, Phase IV (KMG-IV): sequencing the most valuable type-strain genomes for metagenomic binning, comparative biology and taxonomic classification.</title>
        <authorList>
            <person name="Goeker M."/>
        </authorList>
    </citation>
    <scope>NUCLEOTIDE SEQUENCE [LARGE SCALE GENOMIC DNA]</scope>
    <source>
        <strain evidence="2 3">DSM 29007</strain>
    </source>
</reference>
<dbReference type="AlphaFoldDB" id="A0A841GP00"/>
<dbReference type="Proteomes" id="UP000582837">
    <property type="component" value="Unassembled WGS sequence"/>
</dbReference>
<name>A0A841GP00_9BACT</name>
<dbReference type="InterPro" id="IPR015421">
    <property type="entry name" value="PyrdxlP-dep_Trfase_major"/>
</dbReference>
<evidence type="ECO:0000313" key="3">
    <source>
        <dbReference type="Proteomes" id="UP000582837"/>
    </source>
</evidence>
<dbReference type="InterPro" id="IPR015422">
    <property type="entry name" value="PyrdxlP-dep_Trfase_small"/>
</dbReference>
<dbReference type="GO" id="GO:0030170">
    <property type="term" value="F:pyridoxal phosphate binding"/>
    <property type="evidence" value="ECO:0007669"/>
    <property type="project" value="InterPro"/>
</dbReference>
<dbReference type="Pfam" id="PF00155">
    <property type="entry name" value="Aminotran_1_2"/>
    <property type="match status" value="1"/>
</dbReference>
<comment type="caution">
    <text evidence="2">The sequence shown here is derived from an EMBL/GenBank/DDBJ whole genome shotgun (WGS) entry which is preliminary data.</text>
</comment>
<dbReference type="Gene3D" id="3.40.640.10">
    <property type="entry name" value="Type I PLP-dependent aspartate aminotransferase-like (Major domain)"/>
    <property type="match status" value="1"/>
</dbReference>
<dbReference type="PANTHER" id="PTHR43510">
    <property type="entry name" value="AMINOTRANSFERASE FUNCTION, HYPOTHETICAL (EUROFUNG)"/>
    <property type="match status" value="1"/>
</dbReference>
<dbReference type="CDD" id="cd00609">
    <property type="entry name" value="AAT_like"/>
    <property type="match status" value="1"/>
</dbReference>
<dbReference type="InterPro" id="IPR004839">
    <property type="entry name" value="Aminotransferase_I/II_large"/>
</dbReference>
<gene>
    <name evidence="2" type="ORF">HNQ61_000663</name>
</gene>
<dbReference type="InterPro" id="IPR015424">
    <property type="entry name" value="PyrdxlP-dep_Trfase"/>
</dbReference>